<dbReference type="Proteomes" id="UP001595952">
    <property type="component" value="Unassembled WGS sequence"/>
</dbReference>
<evidence type="ECO:0000313" key="2">
    <source>
        <dbReference type="EMBL" id="MFC4637701.1"/>
    </source>
</evidence>
<comment type="caution">
    <text evidence="2">The sequence shown here is derived from an EMBL/GenBank/DDBJ whole genome shotgun (WGS) entry which is preliminary data.</text>
</comment>
<accession>A0ABV9I7K1</accession>
<reference evidence="3" key="1">
    <citation type="journal article" date="2019" name="Int. J. Syst. Evol. Microbiol.">
        <title>The Global Catalogue of Microorganisms (GCM) 10K type strain sequencing project: providing services to taxonomists for standard genome sequencing and annotation.</title>
        <authorList>
            <consortium name="The Broad Institute Genomics Platform"/>
            <consortium name="The Broad Institute Genome Sequencing Center for Infectious Disease"/>
            <person name="Wu L."/>
            <person name="Ma J."/>
        </authorList>
    </citation>
    <scope>NUCLEOTIDE SEQUENCE [LARGE SCALE GENOMIC DNA]</scope>
    <source>
        <strain evidence="3">CCUG 55995</strain>
    </source>
</reference>
<name>A0ABV9I7K1_9DEIO</name>
<feature type="signal peptide" evidence="1">
    <location>
        <begin position="1"/>
        <end position="16"/>
    </location>
</feature>
<evidence type="ECO:0000313" key="3">
    <source>
        <dbReference type="Proteomes" id="UP001595952"/>
    </source>
</evidence>
<organism evidence="2 3">
    <name type="scientific">Deinococcus hohokamensis</name>
    <dbReference type="NCBI Taxonomy" id="309883"/>
    <lineage>
        <taxon>Bacteria</taxon>
        <taxon>Thermotogati</taxon>
        <taxon>Deinococcota</taxon>
        <taxon>Deinococci</taxon>
        <taxon>Deinococcales</taxon>
        <taxon>Deinococcaceae</taxon>
        <taxon>Deinococcus</taxon>
    </lineage>
</organism>
<keyword evidence="1" id="KW-0732">Signal</keyword>
<protein>
    <submittedName>
        <fullName evidence="2">Uncharacterized protein</fullName>
    </submittedName>
</protein>
<keyword evidence="3" id="KW-1185">Reference proteome</keyword>
<evidence type="ECO:0000256" key="1">
    <source>
        <dbReference type="SAM" id="SignalP"/>
    </source>
</evidence>
<feature type="chain" id="PRO_5045652965" evidence="1">
    <location>
        <begin position="17"/>
        <end position="172"/>
    </location>
</feature>
<proteinExistence type="predicted"/>
<gene>
    <name evidence="2" type="ORF">ACFO0D_05015</name>
</gene>
<dbReference type="EMBL" id="JBHSEI010000002">
    <property type="protein sequence ID" value="MFC4637701.1"/>
    <property type="molecule type" value="Genomic_DNA"/>
</dbReference>
<dbReference type="RefSeq" id="WP_380060736.1">
    <property type="nucleotide sequence ID" value="NZ_JBHSEI010000002.1"/>
</dbReference>
<sequence>MRPLVTLLLLFSSAQAASLFEQRQATLASVDGHGKAHPRTLQRCTMAGGEWKTDVLAFPAGRADRLYIFAYGTARGYQVRRGVAHLVWCARAVNVPPDGWTYPSNVERVLIFPLRTFAGTLPREGALDVFRSFAGRLTTRKVDAAGRVICERTHDTRNPRSAFEFQAIDTCG</sequence>